<dbReference type="InterPro" id="IPR001611">
    <property type="entry name" value="Leu-rich_rpt"/>
</dbReference>
<dbReference type="PANTHER" id="PTHR24110:SF3">
    <property type="entry name" value="CENTROSOMAL PROTEIN OF 78 KDA"/>
    <property type="match status" value="1"/>
</dbReference>
<evidence type="ECO:0000313" key="3">
    <source>
        <dbReference type="EMBL" id="KAJ3604182.1"/>
    </source>
</evidence>
<keyword evidence="4" id="KW-1185">Reference proteome</keyword>
<comment type="caution">
    <text evidence="3">The sequence shown here is derived from an EMBL/GenBank/DDBJ whole genome shotgun (WGS) entry which is preliminary data.</text>
</comment>
<dbReference type="Pfam" id="PF13516">
    <property type="entry name" value="LRR_6"/>
    <property type="match status" value="1"/>
</dbReference>
<feature type="compositionally biased region" description="Gly residues" evidence="2">
    <location>
        <begin position="652"/>
        <end position="661"/>
    </location>
</feature>
<evidence type="ECO:0000256" key="1">
    <source>
        <dbReference type="SAM" id="Coils"/>
    </source>
</evidence>
<name>A0A9Q0IKR4_9TELE</name>
<feature type="region of interest" description="Disordered" evidence="2">
    <location>
        <begin position="437"/>
        <end position="661"/>
    </location>
</feature>
<feature type="compositionally biased region" description="Basic and acidic residues" evidence="2">
    <location>
        <begin position="499"/>
        <end position="511"/>
    </location>
</feature>
<feature type="region of interest" description="Disordered" evidence="2">
    <location>
        <begin position="265"/>
        <end position="289"/>
    </location>
</feature>
<proteinExistence type="predicted"/>
<feature type="compositionally biased region" description="Pro residues" evidence="2">
    <location>
        <begin position="465"/>
        <end position="477"/>
    </location>
</feature>
<protein>
    <recommendedName>
        <fullName evidence="5">Centrosomal protein 78</fullName>
    </recommendedName>
</protein>
<sequence>MVQDSAHIRRRGAQDFAAYYDYACERQDSLPLPAVMTNLLKGRLDFNGDGVKLTDWAPVLSSISINKHLSHIAISSTYHVGAGDTASPILKSLHLNGLPLRERDLISLTKHQGMWRHSAAWAESLRYRQPEFEGMGGLRRITLNCNSLIGDRGAAALAHELAEDLWVKAVDLQKCGLSNQGAQCLLEALKTNSTLTVLDVRSNPLIDKVLIKDTIEKVLQNSDGQTSEYYWIKPSTPKETQKPPCAKRRAMPNAVKGKATFRIAPRGGAPAGRWSPGVSQQQLHRSRPSFVPWRTAARAERQRRLPPCIAAAEQRLQMELEQCRKSLAEERRARLRAESRLHEHDLENSRLRSLNGSLSEALARAPGSGPAALAASSALEDEAVLQSIESSFTKFHAFLDLLKDAGLGQLASVAGIDQSDFGLLSRPQLSSMVGLPLEESPSVSKGGPKRPEADVLTAPSKDPAPVFPPESPAPPREFLPDASRLSQASGPAIDPCVDLESRGKEPDHFSKPETQQDSGSESSFRSQKSYSRSSRDNKGSPVSRSREDASRSGKHHSGGTAGHSHSHRSNGSHRYSLNYSSFHSDATGSHGGRSQRSSLADVTSEKLEPGGSFMGSKGKEAGQPGFSGSAELPGRWRPQPEPVEQRMSLGVLSGGSDDGSF</sequence>
<dbReference type="SUPFAM" id="SSF52047">
    <property type="entry name" value="RNI-like"/>
    <property type="match status" value="1"/>
</dbReference>
<dbReference type="PANTHER" id="PTHR24110">
    <property type="entry name" value="CENTROSOMAL PROTEIN OF 78 KDA"/>
    <property type="match status" value="1"/>
</dbReference>
<dbReference type="GO" id="GO:0005813">
    <property type="term" value="C:centrosome"/>
    <property type="evidence" value="ECO:0007669"/>
    <property type="project" value="TreeGrafter"/>
</dbReference>
<evidence type="ECO:0008006" key="5">
    <source>
        <dbReference type="Google" id="ProtNLM"/>
    </source>
</evidence>
<feature type="compositionally biased region" description="Polar residues" evidence="2">
    <location>
        <begin position="575"/>
        <end position="601"/>
    </location>
</feature>
<dbReference type="Proteomes" id="UP001148018">
    <property type="component" value="Unassembled WGS sequence"/>
</dbReference>
<gene>
    <name evidence="3" type="ORF">NHX12_028923</name>
</gene>
<evidence type="ECO:0000256" key="2">
    <source>
        <dbReference type="SAM" id="MobiDB-lite"/>
    </source>
</evidence>
<reference evidence="3" key="1">
    <citation type="submission" date="2022-07" db="EMBL/GenBank/DDBJ databases">
        <title>Chromosome-level genome of Muraenolepis orangiensis.</title>
        <authorList>
            <person name="Kim J."/>
        </authorList>
    </citation>
    <scope>NUCLEOTIDE SEQUENCE</scope>
    <source>
        <strain evidence="3">KU_S4_2022</strain>
        <tissue evidence="3">Muscle</tissue>
    </source>
</reference>
<dbReference type="EMBL" id="JANIIK010000044">
    <property type="protein sequence ID" value="KAJ3604182.1"/>
    <property type="molecule type" value="Genomic_DNA"/>
</dbReference>
<dbReference type="AlphaFoldDB" id="A0A9Q0IKR4"/>
<feature type="compositionally biased region" description="Low complexity" evidence="2">
    <location>
        <begin position="520"/>
        <end position="532"/>
    </location>
</feature>
<dbReference type="OrthoDB" id="78308at2759"/>
<accession>A0A9Q0IKR4</accession>
<keyword evidence="1" id="KW-0175">Coiled coil</keyword>
<dbReference type="InterPro" id="IPR026212">
    <property type="entry name" value="Cep78"/>
</dbReference>
<organism evidence="3 4">
    <name type="scientific">Muraenolepis orangiensis</name>
    <name type="common">Patagonian moray cod</name>
    <dbReference type="NCBI Taxonomy" id="630683"/>
    <lineage>
        <taxon>Eukaryota</taxon>
        <taxon>Metazoa</taxon>
        <taxon>Chordata</taxon>
        <taxon>Craniata</taxon>
        <taxon>Vertebrata</taxon>
        <taxon>Euteleostomi</taxon>
        <taxon>Actinopterygii</taxon>
        <taxon>Neopterygii</taxon>
        <taxon>Teleostei</taxon>
        <taxon>Neoteleostei</taxon>
        <taxon>Acanthomorphata</taxon>
        <taxon>Zeiogadaria</taxon>
        <taxon>Gadariae</taxon>
        <taxon>Gadiformes</taxon>
        <taxon>Muraenolepidoidei</taxon>
        <taxon>Muraenolepididae</taxon>
        <taxon>Muraenolepis</taxon>
    </lineage>
</organism>
<evidence type="ECO:0000313" key="4">
    <source>
        <dbReference type="Proteomes" id="UP001148018"/>
    </source>
</evidence>
<dbReference type="PRINTS" id="PR02062">
    <property type="entry name" value="CENTROSOME78"/>
</dbReference>
<dbReference type="GO" id="GO:0036064">
    <property type="term" value="C:ciliary basal body"/>
    <property type="evidence" value="ECO:0007669"/>
    <property type="project" value="TreeGrafter"/>
</dbReference>
<feature type="compositionally biased region" description="Basic and acidic residues" evidence="2">
    <location>
        <begin position="533"/>
        <end position="551"/>
    </location>
</feature>
<dbReference type="Gene3D" id="3.80.10.10">
    <property type="entry name" value="Ribonuclease Inhibitor"/>
    <property type="match status" value="1"/>
</dbReference>
<dbReference type="InterPro" id="IPR032675">
    <property type="entry name" value="LRR_dom_sf"/>
</dbReference>
<dbReference type="GO" id="GO:0044782">
    <property type="term" value="P:cilium organization"/>
    <property type="evidence" value="ECO:0007669"/>
    <property type="project" value="TreeGrafter"/>
</dbReference>
<feature type="coiled-coil region" evidence="1">
    <location>
        <begin position="309"/>
        <end position="340"/>
    </location>
</feature>